<evidence type="ECO:0000313" key="1">
    <source>
        <dbReference type="EMBL" id="KAI3748365.1"/>
    </source>
</evidence>
<organism evidence="1 2">
    <name type="scientific">Arctium lappa</name>
    <name type="common">Greater burdock</name>
    <name type="synonym">Lappa major</name>
    <dbReference type="NCBI Taxonomy" id="4217"/>
    <lineage>
        <taxon>Eukaryota</taxon>
        <taxon>Viridiplantae</taxon>
        <taxon>Streptophyta</taxon>
        <taxon>Embryophyta</taxon>
        <taxon>Tracheophyta</taxon>
        <taxon>Spermatophyta</taxon>
        <taxon>Magnoliopsida</taxon>
        <taxon>eudicotyledons</taxon>
        <taxon>Gunneridae</taxon>
        <taxon>Pentapetalae</taxon>
        <taxon>asterids</taxon>
        <taxon>campanulids</taxon>
        <taxon>Asterales</taxon>
        <taxon>Asteraceae</taxon>
        <taxon>Carduoideae</taxon>
        <taxon>Cardueae</taxon>
        <taxon>Arctiinae</taxon>
        <taxon>Arctium</taxon>
    </lineage>
</organism>
<accession>A0ACB9DP84</accession>
<dbReference type="EMBL" id="CM042049">
    <property type="protein sequence ID" value="KAI3748365.1"/>
    <property type="molecule type" value="Genomic_DNA"/>
</dbReference>
<comment type="caution">
    <text evidence="1">The sequence shown here is derived from an EMBL/GenBank/DDBJ whole genome shotgun (WGS) entry which is preliminary data.</text>
</comment>
<evidence type="ECO:0000313" key="2">
    <source>
        <dbReference type="Proteomes" id="UP001055879"/>
    </source>
</evidence>
<dbReference type="Proteomes" id="UP001055879">
    <property type="component" value="Linkage Group LG03"/>
</dbReference>
<keyword evidence="2" id="KW-1185">Reference proteome</keyword>
<proteinExistence type="predicted"/>
<gene>
    <name evidence="1" type="ORF">L6452_11388</name>
</gene>
<name>A0ACB9DP84_ARCLA</name>
<reference evidence="2" key="1">
    <citation type="journal article" date="2022" name="Mol. Ecol. Resour.">
        <title>The genomes of chicory, endive, great burdock and yacon provide insights into Asteraceae palaeo-polyploidization history and plant inulin production.</title>
        <authorList>
            <person name="Fan W."/>
            <person name="Wang S."/>
            <person name="Wang H."/>
            <person name="Wang A."/>
            <person name="Jiang F."/>
            <person name="Liu H."/>
            <person name="Zhao H."/>
            <person name="Xu D."/>
            <person name="Zhang Y."/>
        </authorList>
    </citation>
    <scope>NUCLEOTIDE SEQUENCE [LARGE SCALE GENOMIC DNA]</scope>
    <source>
        <strain evidence="2">cv. Niubang</strain>
    </source>
</reference>
<sequence>MAANLLSCNYEDEEFIDMEVSSSSHSYSNSNSSSKSREFEFQMASSIVQDGGGSMSSVSPADELFYRGKLLPLHLPPRVQMVKSLLLNATFKEVEAEQEEFITISTPMIQSCSISPAESCRVSTELNPDEYFFEWSTELTGFIGDHPKKYYCPWSKKLRLIKHSSITQKLRASRAYLKSLFNKSGCGSDGSSCAKQAVVEQDGDEHFLGKYLKVTKKSGFGQIQTGKYPTLANVLKGIDEQGNNEDGFDSGCSHRKSFSGAIKRKCSPSSTATSSSSSSASASASSSSSSSFNYSNGVYEVQLFKRNSNANSELEGSIEAAIDHCKKSQQVLNSRNPLNESVFHPHSVS</sequence>
<protein>
    <submittedName>
        <fullName evidence="1">Uncharacterized protein</fullName>
    </submittedName>
</protein>
<reference evidence="1 2" key="2">
    <citation type="journal article" date="2022" name="Mol. Ecol. Resour.">
        <title>The genomes of chicory, endive, great burdock and yacon provide insights into Asteraceae paleo-polyploidization history and plant inulin production.</title>
        <authorList>
            <person name="Fan W."/>
            <person name="Wang S."/>
            <person name="Wang H."/>
            <person name="Wang A."/>
            <person name="Jiang F."/>
            <person name="Liu H."/>
            <person name="Zhao H."/>
            <person name="Xu D."/>
            <person name="Zhang Y."/>
        </authorList>
    </citation>
    <scope>NUCLEOTIDE SEQUENCE [LARGE SCALE GENOMIC DNA]</scope>
    <source>
        <strain evidence="2">cv. Niubang</strain>
    </source>
</reference>